<dbReference type="AlphaFoldDB" id="A0A0A0LLI9"/>
<reference evidence="1 2" key="2">
    <citation type="journal article" date="2009" name="PLoS ONE">
        <title>An integrated genetic and cytogenetic map of the cucumber genome.</title>
        <authorList>
            <person name="Ren Y."/>
            <person name="Zhang Z."/>
            <person name="Liu J."/>
            <person name="Staub J.E."/>
            <person name="Han Y."/>
            <person name="Cheng Z."/>
            <person name="Li X."/>
            <person name="Lu J."/>
            <person name="Miao H."/>
            <person name="Kang H."/>
            <person name="Xie B."/>
            <person name="Gu X."/>
            <person name="Wang X."/>
            <person name="Du Y."/>
            <person name="Jin W."/>
            <person name="Huang S."/>
        </authorList>
    </citation>
    <scope>NUCLEOTIDE SEQUENCE [LARGE SCALE GENOMIC DNA]</scope>
    <source>
        <strain evidence="2">cv. 9930</strain>
    </source>
</reference>
<reference evidence="1 2" key="1">
    <citation type="journal article" date="2009" name="Nat. Genet.">
        <title>The genome of the cucumber, Cucumis sativus L.</title>
        <authorList>
            <person name="Huang S."/>
            <person name="Li R."/>
            <person name="Zhang Z."/>
            <person name="Li L."/>
            <person name="Gu X."/>
            <person name="Fan W."/>
            <person name="Lucas W.J."/>
            <person name="Wang X."/>
            <person name="Xie B."/>
            <person name="Ni P."/>
            <person name="Ren Y."/>
            <person name="Zhu H."/>
            <person name="Li J."/>
            <person name="Lin K."/>
            <person name="Jin W."/>
            <person name="Fei Z."/>
            <person name="Li G."/>
            <person name="Staub J."/>
            <person name="Kilian A."/>
            <person name="van der Vossen E.A."/>
            <person name="Wu Y."/>
            <person name="Guo J."/>
            <person name="He J."/>
            <person name="Jia Z."/>
            <person name="Ren Y."/>
            <person name="Tian G."/>
            <person name="Lu Y."/>
            <person name="Ruan J."/>
            <person name="Qian W."/>
            <person name="Wang M."/>
            <person name="Huang Q."/>
            <person name="Li B."/>
            <person name="Xuan Z."/>
            <person name="Cao J."/>
            <person name="Asan"/>
            <person name="Wu Z."/>
            <person name="Zhang J."/>
            <person name="Cai Q."/>
            <person name="Bai Y."/>
            <person name="Zhao B."/>
            <person name="Han Y."/>
            <person name="Li Y."/>
            <person name="Li X."/>
            <person name="Wang S."/>
            <person name="Shi Q."/>
            <person name="Liu S."/>
            <person name="Cho W.K."/>
            <person name="Kim J.Y."/>
            <person name="Xu Y."/>
            <person name="Heller-Uszynska K."/>
            <person name="Miao H."/>
            <person name="Cheng Z."/>
            <person name="Zhang S."/>
            <person name="Wu J."/>
            <person name="Yang Y."/>
            <person name="Kang H."/>
            <person name="Li M."/>
            <person name="Liang H."/>
            <person name="Ren X."/>
            <person name="Shi Z."/>
            <person name="Wen M."/>
            <person name="Jian M."/>
            <person name="Yang H."/>
            <person name="Zhang G."/>
            <person name="Yang Z."/>
            <person name="Chen R."/>
            <person name="Liu S."/>
            <person name="Li J."/>
            <person name="Ma L."/>
            <person name="Liu H."/>
            <person name="Zhou Y."/>
            <person name="Zhao J."/>
            <person name="Fang X."/>
            <person name="Li G."/>
            <person name="Fang L."/>
            <person name="Li Y."/>
            <person name="Liu D."/>
            <person name="Zheng H."/>
            <person name="Zhang Y."/>
            <person name="Qin N."/>
            <person name="Li Z."/>
            <person name="Yang G."/>
            <person name="Yang S."/>
            <person name="Bolund L."/>
            <person name="Kristiansen K."/>
            <person name="Zheng H."/>
            <person name="Li S."/>
            <person name="Zhang X."/>
            <person name="Yang H."/>
            <person name="Wang J."/>
            <person name="Sun R."/>
            <person name="Zhang B."/>
            <person name="Jiang S."/>
            <person name="Wang J."/>
            <person name="Du Y."/>
            <person name="Li S."/>
        </authorList>
    </citation>
    <scope>NUCLEOTIDE SEQUENCE [LARGE SCALE GENOMIC DNA]</scope>
    <source>
        <strain evidence="2">cv. 9930</strain>
    </source>
</reference>
<gene>
    <name evidence="1" type="ORF">Csa_2G373530</name>
</gene>
<dbReference type="EMBL" id="CM002923">
    <property type="protein sequence ID" value="KGN62810.1"/>
    <property type="molecule type" value="Genomic_DNA"/>
</dbReference>
<sequence length="105" mass="11836">MDFYGKHLTVANGVDVAKLFINITNVLHQLQTPMLWLSFMLFKFWNRKVVGLPSSIKNEDGCHLISKCHQTTSCSSSSDSTIVLHFSLSKYIGVVWCLNFKLAPS</sequence>
<dbReference type="Proteomes" id="UP000029981">
    <property type="component" value="Chromosome 2"/>
</dbReference>
<organism evidence="1 2">
    <name type="scientific">Cucumis sativus</name>
    <name type="common">Cucumber</name>
    <dbReference type="NCBI Taxonomy" id="3659"/>
    <lineage>
        <taxon>Eukaryota</taxon>
        <taxon>Viridiplantae</taxon>
        <taxon>Streptophyta</taxon>
        <taxon>Embryophyta</taxon>
        <taxon>Tracheophyta</taxon>
        <taxon>Spermatophyta</taxon>
        <taxon>Magnoliopsida</taxon>
        <taxon>eudicotyledons</taxon>
        <taxon>Gunneridae</taxon>
        <taxon>Pentapetalae</taxon>
        <taxon>rosids</taxon>
        <taxon>fabids</taxon>
        <taxon>Cucurbitales</taxon>
        <taxon>Cucurbitaceae</taxon>
        <taxon>Benincaseae</taxon>
        <taxon>Cucumis</taxon>
    </lineage>
</organism>
<reference evidence="1 2" key="4">
    <citation type="journal article" date="2011" name="BMC Genomics">
        <title>RNA-Seq improves annotation of protein-coding genes in the cucumber genome.</title>
        <authorList>
            <person name="Li Z."/>
            <person name="Zhang Z."/>
            <person name="Yan P."/>
            <person name="Huang S."/>
            <person name="Fei Z."/>
            <person name="Lin K."/>
        </authorList>
    </citation>
    <scope>NUCLEOTIDE SEQUENCE [LARGE SCALE GENOMIC DNA]</scope>
    <source>
        <strain evidence="2">cv. 9930</strain>
    </source>
</reference>
<protein>
    <submittedName>
        <fullName evidence="1">Uncharacterized protein</fullName>
    </submittedName>
</protein>
<keyword evidence="2" id="KW-1185">Reference proteome</keyword>
<reference evidence="1 2" key="3">
    <citation type="journal article" date="2010" name="BMC Genomics">
        <title>Transcriptome sequencing and comparative analysis of cucumber flowers with different sex types.</title>
        <authorList>
            <person name="Guo S."/>
            <person name="Zheng Y."/>
            <person name="Joung J.G."/>
            <person name="Liu S."/>
            <person name="Zhang Z."/>
            <person name="Crasta O.R."/>
            <person name="Sobral B.W."/>
            <person name="Xu Y."/>
            <person name="Huang S."/>
            <person name="Fei Z."/>
        </authorList>
    </citation>
    <scope>NUCLEOTIDE SEQUENCE [LARGE SCALE GENOMIC DNA]</scope>
    <source>
        <strain evidence="2">cv. 9930</strain>
    </source>
</reference>
<name>A0A0A0LLI9_CUCSA</name>
<evidence type="ECO:0000313" key="1">
    <source>
        <dbReference type="EMBL" id="KGN62810.1"/>
    </source>
</evidence>
<proteinExistence type="predicted"/>
<accession>A0A0A0LLI9</accession>
<dbReference type="Gramene" id="KGN62810">
    <property type="protein sequence ID" value="KGN62810"/>
    <property type="gene ID" value="Csa_2G373530"/>
</dbReference>
<evidence type="ECO:0000313" key="2">
    <source>
        <dbReference type="Proteomes" id="UP000029981"/>
    </source>
</evidence>